<name>A0A1H8LNR8_9BRAD</name>
<evidence type="ECO:0000256" key="4">
    <source>
        <dbReference type="ARBA" id="ARBA00022692"/>
    </source>
</evidence>
<sequence>MSRLIDALRSGDWVTRPRIRLWALAVLAASLGGLLYLVATANGLNDFKGRPLGTDFSDIYAGGTYALEGQAALAFDPETQHAREQTIFGADTPFYGWHYPPFLMFVAAPLAMLPYLPALAVWQIATLLMYLGMLALVLRLASRGQGVDPPQQKLWLLLALASPAAFVNISHGHNGFLTAALIGAALALLDRRPIVAGVLIGLLSYKPQFGVMIPLVLIATWRWRVFVSAALTVLALALATTFAFGFEVWRAFFEAMPFTQKVVLEQGGTGWHKIQSVFAWVRMWGGGVQLAYAIQGAVMVTLAAALVWLWRSRAAYPLKAAALIVASILATPYSLDYDFVALAPAIAFLAAHGLARGFAPWEKTALALLWLMPLVARGLAEQTLIPLGVPSMLLVFVLIIKRAAQESGARSASSSTPQPIV</sequence>
<dbReference type="Pfam" id="PF09594">
    <property type="entry name" value="GT87"/>
    <property type="match status" value="1"/>
</dbReference>
<evidence type="ECO:0000256" key="2">
    <source>
        <dbReference type="ARBA" id="ARBA00022475"/>
    </source>
</evidence>
<dbReference type="InterPro" id="IPR018584">
    <property type="entry name" value="GT87"/>
</dbReference>
<feature type="transmembrane region" description="Helical" evidence="8">
    <location>
        <begin position="339"/>
        <end position="359"/>
    </location>
</feature>
<feature type="transmembrane region" description="Helical" evidence="8">
    <location>
        <begin position="225"/>
        <end position="246"/>
    </location>
</feature>
<proteinExistence type="inferred from homology"/>
<protein>
    <recommendedName>
        <fullName evidence="11">DUF2029 domain-containing protein</fullName>
    </recommendedName>
</protein>
<dbReference type="GO" id="GO:0005886">
    <property type="term" value="C:plasma membrane"/>
    <property type="evidence" value="ECO:0007669"/>
    <property type="project" value="UniProtKB-SubCell"/>
</dbReference>
<feature type="transmembrane region" description="Helical" evidence="8">
    <location>
        <begin position="154"/>
        <end position="174"/>
    </location>
</feature>
<dbReference type="OrthoDB" id="7679563at2"/>
<evidence type="ECO:0000313" key="9">
    <source>
        <dbReference type="EMBL" id="SEO06486.1"/>
    </source>
</evidence>
<comment type="similarity">
    <text evidence="7">Belongs to the glycosyltransferase 87 family.</text>
</comment>
<keyword evidence="4 8" id="KW-0812">Transmembrane</keyword>
<evidence type="ECO:0000256" key="6">
    <source>
        <dbReference type="ARBA" id="ARBA00023136"/>
    </source>
</evidence>
<organism evidence="9 10">
    <name type="scientific">Rhodopseudomonas pseudopalustris</name>
    <dbReference type="NCBI Taxonomy" id="1513892"/>
    <lineage>
        <taxon>Bacteria</taxon>
        <taxon>Pseudomonadati</taxon>
        <taxon>Pseudomonadota</taxon>
        <taxon>Alphaproteobacteria</taxon>
        <taxon>Hyphomicrobiales</taxon>
        <taxon>Nitrobacteraceae</taxon>
        <taxon>Rhodopseudomonas</taxon>
    </lineage>
</organism>
<dbReference type="RefSeq" id="WP_092681037.1">
    <property type="nucleotide sequence ID" value="NZ_FODT01000001.1"/>
</dbReference>
<keyword evidence="2" id="KW-1003">Cell membrane</keyword>
<evidence type="ECO:0000313" key="10">
    <source>
        <dbReference type="Proteomes" id="UP000199615"/>
    </source>
</evidence>
<keyword evidence="5 8" id="KW-1133">Transmembrane helix</keyword>
<dbReference type="AlphaFoldDB" id="A0A1H8LNR8"/>
<feature type="transmembrane region" description="Helical" evidence="8">
    <location>
        <begin position="290"/>
        <end position="309"/>
    </location>
</feature>
<keyword evidence="10" id="KW-1185">Reference proteome</keyword>
<feature type="transmembrane region" description="Helical" evidence="8">
    <location>
        <begin position="120"/>
        <end position="142"/>
    </location>
</feature>
<evidence type="ECO:0000256" key="3">
    <source>
        <dbReference type="ARBA" id="ARBA00022679"/>
    </source>
</evidence>
<evidence type="ECO:0000256" key="1">
    <source>
        <dbReference type="ARBA" id="ARBA00004651"/>
    </source>
</evidence>
<feature type="transmembrane region" description="Helical" evidence="8">
    <location>
        <begin position="379"/>
        <end position="400"/>
    </location>
</feature>
<comment type="subcellular location">
    <subcellularLocation>
        <location evidence="1">Cell membrane</location>
        <topology evidence="1">Multi-pass membrane protein</topology>
    </subcellularLocation>
</comment>
<dbReference type="Proteomes" id="UP000199615">
    <property type="component" value="Unassembled WGS sequence"/>
</dbReference>
<gene>
    <name evidence="9" type="ORF">SAMN05444123_101146</name>
</gene>
<dbReference type="GO" id="GO:0016758">
    <property type="term" value="F:hexosyltransferase activity"/>
    <property type="evidence" value="ECO:0007669"/>
    <property type="project" value="InterPro"/>
</dbReference>
<evidence type="ECO:0008006" key="11">
    <source>
        <dbReference type="Google" id="ProtNLM"/>
    </source>
</evidence>
<feature type="transmembrane region" description="Helical" evidence="8">
    <location>
        <begin position="21"/>
        <end position="39"/>
    </location>
</feature>
<evidence type="ECO:0000256" key="5">
    <source>
        <dbReference type="ARBA" id="ARBA00022989"/>
    </source>
</evidence>
<dbReference type="EMBL" id="FODT01000001">
    <property type="protein sequence ID" value="SEO06486.1"/>
    <property type="molecule type" value="Genomic_DNA"/>
</dbReference>
<reference evidence="10" key="1">
    <citation type="submission" date="2016-10" db="EMBL/GenBank/DDBJ databases">
        <authorList>
            <person name="Varghese N."/>
            <person name="Submissions S."/>
        </authorList>
    </citation>
    <scope>NUCLEOTIDE SEQUENCE [LARGE SCALE GENOMIC DNA]</scope>
    <source>
        <strain evidence="10">DSM 123</strain>
    </source>
</reference>
<keyword evidence="6 8" id="KW-0472">Membrane</keyword>
<evidence type="ECO:0000256" key="7">
    <source>
        <dbReference type="ARBA" id="ARBA00024033"/>
    </source>
</evidence>
<evidence type="ECO:0000256" key="8">
    <source>
        <dbReference type="SAM" id="Phobius"/>
    </source>
</evidence>
<keyword evidence="3" id="KW-0808">Transferase</keyword>
<feature type="transmembrane region" description="Helical" evidence="8">
    <location>
        <begin position="194"/>
        <end position="218"/>
    </location>
</feature>
<accession>A0A1H8LNR8</accession>